<organism evidence="2 3">
    <name type="scientific">Pseudocercospora eumusae</name>
    <dbReference type="NCBI Taxonomy" id="321146"/>
    <lineage>
        <taxon>Eukaryota</taxon>
        <taxon>Fungi</taxon>
        <taxon>Dikarya</taxon>
        <taxon>Ascomycota</taxon>
        <taxon>Pezizomycotina</taxon>
        <taxon>Dothideomycetes</taxon>
        <taxon>Dothideomycetidae</taxon>
        <taxon>Mycosphaerellales</taxon>
        <taxon>Mycosphaerellaceae</taxon>
        <taxon>Pseudocercospora</taxon>
    </lineage>
</organism>
<proteinExistence type="predicted"/>
<feature type="region of interest" description="Disordered" evidence="1">
    <location>
        <begin position="231"/>
        <end position="253"/>
    </location>
</feature>
<feature type="region of interest" description="Disordered" evidence="1">
    <location>
        <begin position="1"/>
        <end position="25"/>
    </location>
</feature>
<feature type="compositionally biased region" description="Basic and acidic residues" evidence="1">
    <location>
        <begin position="129"/>
        <end position="146"/>
    </location>
</feature>
<evidence type="ECO:0000313" key="2">
    <source>
        <dbReference type="EMBL" id="KXT03692.1"/>
    </source>
</evidence>
<sequence length="253" mass="28415">MAESRASSDRGTGFGPYLSQIDADLYDGKRRDSEFARLQMDISISRNTLQSISEFSSGIGNPDQITPSQHRIVSTSSSDNGDDTGLMDPSTRQSPQPYGNRETDLAVLNRKFQDLTSASTNHQAANAKELSETKKPPSRIRQDHDDLREEHNDYKTTIHWKLQKLEADLNKAFLEIHKIRMDMQETLNRQASDIRRNADEIALHAKEEWQDAPSNGDSVIRGLEQKMTELKPEVKAVKRAGKRKGHGGEDGKA</sequence>
<dbReference type="OrthoDB" id="3648267at2759"/>
<reference evidence="2 3" key="1">
    <citation type="submission" date="2015-07" db="EMBL/GenBank/DDBJ databases">
        <title>Comparative genomics of the Sigatoka disease complex on banana suggests a link between parallel evolutionary changes in Pseudocercospora fijiensis and Pseudocercospora eumusae and increased virulence on the banana host.</title>
        <authorList>
            <person name="Chang T.-C."/>
            <person name="Salvucci A."/>
            <person name="Crous P.W."/>
            <person name="Stergiopoulos I."/>
        </authorList>
    </citation>
    <scope>NUCLEOTIDE SEQUENCE [LARGE SCALE GENOMIC DNA]</scope>
    <source>
        <strain evidence="2 3">CBS 114824</strain>
    </source>
</reference>
<dbReference type="AlphaFoldDB" id="A0A139HMR9"/>
<protein>
    <submittedName>
        <fullName evidence="2">Uncharacterized protein</fullName>
    </submittedName>
</protein>
<feature type="region of interest" description="Disordered" evidence="1">
    <location>
        <begin position="118"/>
        <end position="146"/>
    </location>
</feature>
<evidence type="ECO:0000256" key="1">
    <source>
        <dbReference type="SAM" id="MobiDB-lite"/>
    </source>
</evidence>
<feature type="compositionally biased region" description="Polar residues" evidence="1">
    <location>
        <begin position="54"/>
        <end position="73"/>
    </location>
</feature>
<keyword evidence="3" id="KW-1185">Reference proteome</keyword>
<feature type="region of interest" description="Disordered" evidence="1">
    <location>
        <begin position="54"/>
        <end position="100"/>
    </location>
</feature>
<gene>
    <name evidence="2" type="ORF">AC578_5184</name>
</gene>
<evidence type="ECO:0000313" key="3">
    <source>
        <dbReference type="Proteomes" id="UP000070133"/>
    </source>
</evidence>
<comment type="caution">
    <text evidence="2">The sequence shown here is derived from an EMBL/GenBank/DDBJ whole genome shotgun (WGS) entry which is preliminary data.</text>
</comment>
<dbReference type="EMBL" id="LFZN01000028">
    <property type="protein sequence ID" value="KXT03692.1"/>
    <property type="molecule type" value="Genomic_DNA"/>
</dbReference>
<dbReference type="Proteomes" id="UP000070133">
    <property type="component" value="Unassembled WGS sequence"/>
</dbReference>
<name>A0A139HMR9_9PEZI</name>
<accession>A0A139HMR9</accession>